<dbReference type="NCBIfam" id="TIGR00516">
    <property type="entry name" value="acpS"/>
    <property type="match status" value="1"/>
</dbReference>
<dbReference type="InterPro" id="IPR008278">
    <property type="entry name" value="4-PPantetheinyl_Trfase_dom"/>
</dbReference>
<dbReference type="EC" id="2.7.8.7" evidence="8"/>
<dbReference type="Gene3D" id="3.90.470.20">
    <property type="entry name" value="4'-phosphopantetheinyl transferase domain"/>
    <property type="match status" value="1"/>
</dbReference>
<dbReference type="GO" id="GO:0008897">
    <property type="term" value="F:holo-[acyl-carrier-protein] synthase activity"/>
    <property type="evidence" value="ECO:0007669"/>
    <property type="project" value="UniProtKB-UniRule"/>
</dbReference>
<evidence type="ECO:0000256" key="8">
    <source>
        <dbReference type="HAMAP-Rule" id="MF_00101"/>
    </source>
</evidence>
<organism evidence="10 11">
    <name type="scientific">Insolitispirillum peregrinum</name>
    <dbReference type="NCBI Taxonomy" id="80876"/>
    <lineage>
        <taxon>Bacteria</taxon>
        <taxon>Pseudomonadati</taxon>
        <taxon>Pseudomonadota</taxon>
        <taxon>Alphaproteobacteria</taxon>
        <taxon>Rhodospirillales</taxon>
        <taxon>Novispirillaceae</taxon>
        <taxon>Insolitispirillum</taxon>
    </lineage>
</organism>
<feature type="binding site" evidence="8">
    <location>
        <position position="54"/>
    </location>
    <ligand>
        <name>Mg(2+)</name>
        <dbReference type="ChEBI" id="CHEBI:18420"/>
    </ligand>
</feature>
<comment type="function">
    <text evidence="8">Transfers the 4'-phosphopantetheine moiety from coenzyme A to a Ser of acyl-carrier-protein.</text>
</comment>
<protein>
    <recommendedName>
        <fullName evidence="8">Holo-[acyl-carrier-protein] synthase</fullName>
        <shortName evidence="8">Holo-ACP synthase</shortName>
        <ecNumber evidence="8">2.7.8.7</ecNumber>
    </recommendedName>
    <alternativeName>
        <fullName evidence="8">4'-phosphopantetheinyl transferase AcpS</fullName>
    </alternativeName>
</protein>
<evidence type="ECO:0000259" key="9">
    <source>
        <dbReference type="Pfam" id="PF01648"/>
    </source>
</evidence>
<dbReference type="EMBL" id="FTOA01000001">
    <property type="protein sequence ID" value="SIS41839.1"/>
    <property type="molecule type" value="Genomic_DNA"/>
</dbReference>
<keyword evidence="11" id="KW-1185">Reference proteome</keyword>
<evidence type="ECO:0000256" key="6">
    <source>
        <dbReference type="ARBA" id="ARBA00023098"/>
    </source>
</evidence>
<dbReference type="InterPro" id="IPR004568">
    <property type="entry name" value="Ppantetheine-prot_Trfase_dom"/>
</dbReference>
<evidence type="ECO:0000256" key="3">
    <source>
        <dbReference type="ARBA" id="ARBA00022723"/>
    </source>
</evidence>
<evidence type="ECO:0000256" key="2">
    <source>
        <dbReference type="ARBA" id="ARBA00022679"/>
    </source>
</evidence>
<dbReference type="Pfam" id="PF01648">
    <property type="entry name" value="ACPS"/>
    <property type="match status" value="1"/>
</dbReference>
<dbReference type="InterPro" id="IPR037143">
    <property type="entry name" value="4-PPantetheinyl_Trfase_dom_sf"/>
</dbReference>
<accession>A0A1N7IXP3</accession>
<dbReference type="GO" id="GO:0000287">
    <property type="term" value="F:magnesium ion binding"/>
    <property type="evidence" value="ECO:0007669"/>
    <property type="project" value="UniProtKB-UniRule"/>
</dbReference>
<evidence type="ECO:0000313" key="11">
    <source>
        <dbReference type="Proteomes" id="UP000185678"/>
    </source>
</evidence>
<comment type="catalytic activity">
    <reaction evidence="8">
        <text>apo-[ACP] + CoA = holo-[ACP] + adenosine 3',5'-bisphosphate + H(+)</text>
        <dbReference type="Rhea" id="RHEA:12068"/>
        <dbReference type="Rhea" id="RHEA-COMP:9685"/>
        <dbReference type="Rhea" id="RHEA-COMP:9690"/>
        <dbReference type="ChEBI" id="CHEBI:15378"/>
        <dbReference type="ChEBI" id="CHEBI:29999"/>
        <dbReference type="ChEBI" id="CHEBI:57287"/>
        <dbReference type="ChEBI" id="CHEBI:58343"/>
        <dbReference type="ChEBI" id="CHEBI:64479"/>
        <dbReference type="EC" id="2.7.8.7"/>
    </reaction>
</comment>
<keyword evidence="3 8" id="KW-0479">Metal-binding</keyword>
<dbReference type="InterPro" id="IPR002582">
    <property type="entry name" value="ACPS"/>
</dbReference>
<comment type="cofactor">
    <cofactor evidence="8">
        <name>Mg(2+)</name>
        <dbReference type="ChEBI" id="CHEBI:18420"/>
    </cofactor>
</comment>
<dbReference type="HAMAP" id="MF_00101">
    <property type="entry name" value="AcpS"/>
    <property type="match status" value="1"/>
</dbReference>
<keyword evidence="2 8" id="KW-0808">Transferase</keyword>
<gene>
    <name evidence="8" type="primary">acpS</name>
    <name evidence="10" type="ORF">SAMN05421779_101726</name>
</gene>
<dbReference type="GO" id="GO:0005737">
    <property type="term" value="C:cytoplasm"/>
    <property type="evidence" value="ECO:0007669"/>
    <property type="project" value="UniProtKB-SubCell"/>
</dbReference>
<evidence type="ECO:0000256" key="7">
    <source>
        <dbReference type="ARBA" id="ARBA00023160"/>
    </source>
</evidence>
<evidence type="ECO:0000256" key="1">
    <source>
        <dbReference type="ARBA" id="ARBA00022516"/>
    </source>
</evidence>
<feature type="binding site" evidence="8">
    <location>
        <position position="106"/>
    </location>
    <ligand>
        <name>Mg(2+)</name>
        <dbReference type="ChEBI" id="CHEBI:18420"/>
    </ligand>
</feature>
<keyword evidence="7 8" id="KW-0275">Fatty acid biosynthesis</keyword>
<feature type="domain" description="4'-phosphopantetheinyl transferase" evidence="9">
    <location>
        <begin position="50"/>
        <end position="170"/>
    </location>
</feature>
<proteinExistence type="inferred from homology"/>
<dbReference type="SUPFAM" id="SSF56214">
    <property type="entry name" value="4'-phosphopantetheinyl transferase"/>
    <property type="match status" value="1"/>
</dbReference>
<dbReference type="NCBIfam" id="TIGR00556">
    <property type="entry name" value="pantethn_trn"/>
    <property type="match status" value="1"/>
</dbReference>
<name>A0A1N7IXP3_9PROT</name>
<dbReference type="GO" id="GO:0006633">
    <property type="term" value="P:fatty acid biosynthetic process"/>
    <property type="evidence" value="ECO:0007669"/>
    <property type="project" value="UniProtKB-UniRule"/>
</dbReference>
<keyword evidence="5 8" id="KW-0460">Magnesium</keyword>
<dbReference type="Proteomes" id="UP000185678">
    <property type="component" value="Unassembled WGS sequence"/>
</dbReference>
<comment type="similarity">
    <text evidence="8">Belongs to the P-Pant transferase superfamily. AcpS family.</text>
</comment>
<evidence type="ECO:0000313" key="10">
    <source>
        <dbReference type="EMBL" id="SIS41839.1"/>
    </source>
</evidence>
<evidence type="ECO:0000256" key="5">
    <source>
        <dbReference type="ARBA" id="ARBA00022842"/>
    </source>
</evidence>
<reference evidence="10 11" key="1">
    <citation type="submission" date="2017-01" db="EMBL/GenBank/DDBJ databases">
        <authorList>
            <person name="Mah S.A."/>
            <person name="Swanson W.J."/>
            <person name="Moy G.W."/>
            <person name="Vacquier V.D."/>
        </authorList>
    </citation>
    <scope>NUCLEOTIDE SEQUENCE [LARGE SCALE GENOMIC DNA]</scope>
    <source>
        <strain evidence="10 11">DSM 11589</strain>
    </source>
</reference>
<keyword evidence="8" id="KW-0963">Cytoplasm</keyword>
<evidence type="ECO:0000256" key="4">
    <source>
        <dbReference type="ARBA" id="ARBA00022832"/>
    </source>
</evidence>
<keyword evidence="1 8" id="KW-0444">Lipid biosynthesis</keyword>
<dbReference type="AlphaFoldDB" id="A0A1N7IXP3"/>
<keyword evidence="4 8" id="KW-0276">Fatty acid metabolism</keyword>
<keyword evidence="6 8" id="KW-0443">Lipid metabolism</keyword>
<dbReference type="STRING" id="80876.SAMN05421779_101726"/>
<comment type="subcellular location">
    <subcellularLocation>
        <location evidence="8">Cytoplasm</location>
    </subcellularLocation>
</comment>
<sequence length="186" mass="20472">MSTEQAAAMNWAGGKDDFRNSDIYVSLVKNVLIGTMGHKTERSDGRMILGIGSDLVDIRRIQKTIERFGERFLQRTFTGQECEAARQRTTEAAYYGFFAKRFAAKEAGAKALGTGIAKGLRFCDFEVISLQGGQPSLRMHGLALALLREKLPAGWREQIHLSLSDEWPLAQAYVICSAIPGEISAG</sequence>